<sequence length="146" mass="16278">MFRDVAIFVIENGLVIDLHVGGHSWERVRDTGVAEDVAPVYRLLAVNSGGIKSRALYQYRISRTASSRSRSNNQMIIRHDGSAKGMKRVNRFMEPTVREQCILGISVRVARNGWSRDDTGLWPGTGIVAAGIVRGIETLELLDPWD</sequence>
<keyword evidence="2" id="KW-1185">Reference proteome</keyword>
<comment type="caution">
    <text evidence="1">The sequence shown here is derived from an EMBL/GenBank/DDBJ whole genome shotgun (WGS) entry which is preliminary data.</text>
</comment>
<evidence type="ECO:0000313" key="2">
    <source>
        <dbReference type="Proteomes" id="UP001219525"/>
    </source>
</evidence>
<gene>
    <name evidence="1" type="ORF">GGX14DRAFT_391909</name>
</gene>
<evidence type="ECO:0000313" key="1">
    <source>
        <dbReference type="EMBL" id="KAJ7215480.1"/>
    </source>
</evidence>
<accession>A0AAD6VK54</accession>
<organism evidence="1 2">
    <name type="scientific">Mycena pura</name>
    <dbReference type="NCBI Taxonomy" id="153505"/>
    <lineage>
        <taxon>Eukaryota</taxon>
        <taxon>Fungi</taxon>
        <taxon>Dikarya</taxon>
        <taxon>Basidiomycota</taxon>
        <taxon>Agaricomycotina</taxon>
        <taxon>Agaricomycetes</taxon>
        <taxon>Agaricomycetidae</taxon>
        <taxon>Agaricales</taxon>
        <taxon>Marasmiineae</taxon>
        <taxon>Mycenaceae</taxon>
        <taxon>Mycena</taxon>
    </lineage>
</organism>
<dbReference type="Proteomes" id="UP001219525">
    <property type="component" value="Unassembled WGS sequence"/>
</dbReference>
<dbReference type="AlphaFoldDB" id="A0AAD6VK54"/>
<protein>
    <submittedName>
        <fullName evidence="1">Uncharacterized protein</fullName>
    </submittedName>
</protein>
<reference evidence="1" key="1">
    <citation type="submission" date="2023-03" db="EMBL/GenBank/DDBJ databases">
        <title>Massive genome expansion in bonnet fungi (Mycena s.s.) driven by repeated elements and novel gene families across ecological guilds.</title>
        <authorList>
            <consortium name="Lawrence Berkeley National Laboratory"/>
            <person name="Harder C.B."/>
            <person name="Miyauchi S."/>
            <person name="Viragh M."/>
            <person name="Kuo A."/>
            <person name="Thoen E."/>
            <person name="Andreopoulos B."/>
            <person name="Lu D."/>
            <person name="Skrede I."/>
            <person name="Drula E."/>
            <person name="Henrissat B."/>
            <person name="Morin E."/>
            <person name="Kohler A."/>
            <person name="Barry K."/>
            <person name="LaButti K."/>
            <person name="Morin E."/>
            <person name="Salamov A."/>
            <person name="Lipzen A."/>
            <person name="Mereny Z."/>
            <person name="Hegedus B."/>
            <person name="Baldrian P."/>
            <person name="Stursova M."/>
            <person name="Weitz H."/>
            <person name="Taylor A."/>
            <person name="Grigoriev I.V."/>
            <person name="Nagy L.G."/>
            <person name="Martin F."/>
            <person name="Kauserud H."/>
        </authorList>
    </citation>
    <scope>NUCLEOTIDE SEQUENCE</scope>
    <source>
        <strain evidence="1">9144</strain>
    </source>
</reference>
<dbReference type="EMBL" id="JARJCW010000017">
    <property type="protein sequence ID" value="KAJ7215480.1"/>
    <property type="molecule type" value="Genomic_DNA"/>
</dbReference>
<name>A0AAD6VK54_9AGAR</name>
<proteinExistence type="predicted"/>